<reference evidence="4 5" key="1">
    <citation type="submission" date="2019-04" db="EMBL/GenBank/DDBJ databases">
        <title>Cohnella sp. nov. isolated from preserved vegetables.</title>
        <authorList>
            <person name="Lin S.-Y."/>
            <person name="Hung M.-H."/>
            <person name="Young C.-C."/>
        </authorList>
    </citation>
    <scope>NUCLEOTIDE SEQUENCE [LARGE SCALE GENOMIC DNA]</scope>
    <source>
        <strain evidence="4 5">CC-MHH1044</strain>
    </source>
</reference>
<dbReference type="Gene3D" id="3.20.20.140">
    <property type="entry name" value="Metal-dependent hydrolases"/>
    <property type="match status" value="1"/>
</dbReference>
<dbReference type="RefSeq" id="WP_136369522.1">
    <property type="nucleotide sequence ID" value="NZ_SSOB01000009.1"/>
</dbReference>
<dbReference type="InterPro" id="IPR013108">
    <property type="entry name" value="Amidohydro_3"/>
</dbReference>
<dbReference type="AlphaFoldDB" id="A0A4S4C107"/>
<evidence type="ECO:0000259" key="3">
    <source>
        <dbReference type="Pfam" id="PF07969"/>
    </source>
</evidence>
<evidence type="ECO:0000313" key="5">
    <source>
        <dbReference type="Proteomes" id="UP000310636"/>
    </source>
</evidence>
<gene>
    <name evidence="4" type="ORF">E6C55_09390</name>
</gene>
<comment type="caution">
    <text evidence="4">The sequence shown here is derived from an EMBL/GenBank/DDBJ whole genome shotgun (WGS) entry which is preliminary data.</text>
</comment>
<name>A0A4S4C107_9BACL</name>
<dbReference type="GO" id="GO:0019239">
    <property type="term" value="F:deaminase activity"/>
    <property type="evidence" value="ECO:0007669"/>
    <property type="project" value="UniProtKB-ARBA"/>
</dbReference>
<protein>
    <submittedName>
        <fullName evidence="4">Cytosine deaminase</fullName>
    </submittedName>
</protein>
<dbReference type="EMBL" id="SSOB01000009">
    <property type="protein sequence ID" value="THF81312.1"/>
    <property type="molecule type" value="Genomic_DNA"/>
</dbReference>
<accession>A0A4S4C107</accession>
<dbReference type="Proteomes" id="UP000310636">
    <property type="component" value="Unassembled WGS sequence"/>
</dbReference>
<proteinExistence type="predicted"/>
<keyword evidence="2" id="KW-0378">Hydrolase</keyword>
<sequence length="421" mass="45314">MNELDWLLRGCRSAATGEIVQIGIREGRIEFVRPDARPGVAGPAALADSADTSGGPPKAKRVFDASGYVALPGLVETHIHLDKAFLTERMPGEAADLKEAIAMTAALKGGYSPEDIGARSRRLLDRASRFGVTRMRTQVEIDPILRLMSWESAAGLKKEYAGRIELQLVAFPQEGIFWQPGTAELLEEAARAGADAIGGVPYNDRDSLEHLDYVFRLAESFGLPVDLHLDFSDDPEQLAIADVIELTKKFGLQGKVAVGHLTSLGSAEPDTARRIAAGMAEAGIHAMTLPATDLYLNGRQDAYRVRRGLTPVKLLLDAGVNVVFGSNNVRNAFTPFGTGDPLDIALLLGQTAHMGSAREARLLAEMCTSRAAEALGSRGTKGLEEGEPADLVLVKADGILDVVYDRPRERIVWKGGRRIQG</sequence>
<dbReference type="InterPro" id="IPR032466">
    <property type="entry name" value="Metal_Hydrolase"/>
</dbReference>
<dbReference type="InterPro" id="IPR052349">
    <property type="entry name" value="Metallo-hydrolase_Enzymes"/>
</dbReference>
<dbReference type="GO" id="GO:0046872">
    <property type="term" value="F:metal ion binding"/>
    <property type="evidence" value="ECO:0007669"/>
    <property type="project" value="UniProtKB-KW"/>
</dbReference>
<dbReference type="FunFam" id="3.20.20.140:FF:000019">
    <property type="entry name" value="Cytosine deaminase"/>
    <property type="match status" value="1"/>
</dbReference>
<dbReference type="SUPFAM" id="SSF51338">
    <property type="entry name" value="Composite domain of metallo-dependent hydrolases"/>
    <property type="match status" value="1"/>
</dbReference>
<evidence type="ECO:0000256" key="2">
    <source>
        <dbReference type="ARBA" id="ARBA00022801"/>
    </source>
</evidence>
<evidence type="ECO:0000313" key="4">
    <source>
        <dbReference type="EMBL" id="THF81312.1"/>
    </source>
</evidence>
<dbReference type="OrthoDB" id="9815027at2"/>
<dbReference type="GO" id="GO:0016814">
    <property type="term" value="F:hydrolase activity, acting on carbon-nitrogen (but not peptide) bonds, in cyclic amidines"/>
    <property type="evidence" value="ECO:0007669"/>
    <property type="project" value="UniProtKB-ARBA"/>
</dbReference>
<keyword evidence="1" id="KW-0479">Metal-binding</keyword>
<organism evidence="4 5">
    <name type="scientific">Cohnella fermenti</name>
    <dbReference type="NCBI Taxonomy" id="2565925"/>
    <lineage>
        <taxon>Bacteria</taxon>
        <taxon>Bacillati</taxon>
        <taxon>Bacillota</taxon>
        <taxon>Bacilli</taxon>
        <taxon>Bacillales</taxon>
        <taxon>Paenibacillaceae</taxon>
        <taxon>Cohnella</taxon>
    </lineage>
</organism>
<dbReference type="SUPFAM" id="SSF51556">
    <property type="entry name" value="Metallo-dependent hydrolases"/>
    <property type="match status" value="1"/>
</dbReference>
<dbReference type="PANTHER" id="PTHR32027">
    <property type="entry name" value="CYTOSINE DEAMINASE"/>
    <property type="match status" value="1"/>
</dbReference>
<dbReference type="InterPro" id="IPR011059">
    <property type="entry name" value="Metal-dep_hydrolase_composite"/>
</dbReference>
<dbReference type="Pfam" id="PF07969">
    <property type="entry name" value="Amidohydro_3"/>
    <property type="match status" value="1"/>
</dbReference>
<dbReference type="Gene3D" id="2.30.40.10">
    <property type="entry name" value="Urease, subunit C, domain 1"/>
    <property type="match status" value="1"/>
</dbReference>
<evidence type="ECO:0000256" key="1">
    <source>
        <dbReference type="ARBA" id="ARBA00022723"/>
    </source>
</evidence>
<feature type="domain" description="Amidohydrolase 3" evidence="3">
    <location>
        <begin position="106"/>
        <end position="418"/>
    </location>
</feature>
<keyword evidence="5" id="KW-1185">Reference proteome</keyword>
<dbReference type="CDD" id="cd01293">
    <property type="entry name" value="Bact_CD"/>
    <property type="match status" value="1"/>
</dbReference>
<dbReference type="PANTHER" id="PTHR32027:SF0">
    <property type="entry name" value="CYTOSINE DEAMINASE"/>
    <property type="match status" value="1"/>
</dbReference>